<protein>
    <submittedName>
        <fullName evidence="1">Uncharacterized protein</fullName>
    </submittedName>
</protein>
<keyword evidence="2" id="KW-1185">Reference proteome</keyword>
<gene>
    <name evidence="1" type="ORF">F443_04529</name>
</gene>
<dbReference type="EMBL" id="ANIZ01000825">
    <property type="protein sequence ID" value="ETI52305.1"/>
    <property type="molecule type" value="Genomic_DNA"/>
</dbReference>
<organism evidence="1 2">
    <name type="scientific">Phytophthora nicotianae P1569</name>
    <dbReference type="NCBI Taxonomy" id="1317065"/>
    <lineage>
        <taxon>Eukaryota</taxon>
        <taxon>Sar</taxon>
        <taxon>Stramenopiles</taxon>
        <taxon>Oomycota</taxon>
        <taxon>Peronosporomycetes</taxon>
        <taxon>Peronosporales</taxon>
        <taxon>Peronosporaceae</taxon>
        <taxon>Phytophthora</taxon>
    </lineage>
</organism>
<comment type="caution">
    <text evidence="1">The sequence shown here is derived from an EMBL/GenBank/DDBJ whole genome shotgun (WGS) entry which is preliminary data.</text>
</comment>
<dbReference type="OrthoDB" id="10640866at2759"/>
<evidence type="ECO:0000313" key="1">
    <source>
        <dbReference type="EMBL" id="ETI52305.1"/>
    </source>
</evidence>
<proteinExistence type="predicted"/>
<accession>V9FLD9</accession>
<name>V9FLD9_PHYNI</name>
<dbReference type="Proteomes" id="UP000018721">
    <property type="component" value="Unassembled WGS sequence"/>
</dbReference>
<reference evidence="1 2" key="1">
    <citation type="submission" date="2013-11" db="EMBL/GenBank/DDBJ databases">
        <title>The Genome Sequence of Phytophthora parasitica P1569.</title>
        <authorList>
            <consortium name="The Broad Institute Genomics Platform"/>
            <person name="Russ C."/>
            <person name="Tyler B."/>
            <person name="Panabieres F."/>
            <person name="Shan W."/>
            <person name="Tripathy S."/>
            <person name="Grunwald N."/>
            <person name="Machado M."/>
            <person name="Johnson C.S."/>
            <person name="Arredondo F."/>
            <person name="Hong C."/>
            <person name="Coffey M."/>
            <person name="Young S.K."/>
            <person name="Zeng Q."/>
            <person name="Gargeya S."/>
            <person name="Fitzgerald M."/>
            <person name="Abouelleil A."/>
            <person name="Alvarado L."/>
            <person name="Chapman S.B."/>
            <person name="Gainer-Dewar J."/>
            <person name="Goldberg J."/>
            <person name="Griggs A."/>
            <person name="Gujja S."/>
            <person name="Hansen M."/>
            <person name="Howarth C."/>
            <person name="Imamovic A."/>
            <person name="Ireland A."/>
            <person name="Larimer J."/>
            <person name="McCowan C."/>
            <person name="Murphy C."/>
            <person name="Pearson M."/>
            <person name="Poon T.W."/>
            <person name="Priest M."/>
            <person name="Roberts A."/>
            <person name="Saif S."/>
            <person name="Shea T."/>
            <person name="Sykes S."/>
            <person name="Wortman J."/>
            <person name="Nusbaum C."/>
            <person name="Birren B."/>
        </authorList>
    </citation>
    <scope>NUCLEOTIDE SEQUENCE [LARGE SCALE GENOMIC DNA]</scope>
    <source>
        <strain evidence="1 2">P1569</strain>
    </source>
</reference>
<dbReference type="AlphaFoldDB" id="V9FLD9"/>
<evidence type="ECO:0000313" key="2">
    <source>
        <dbReference type="Proteomes" id="UP000018721"/>
    </source>
</evidence>
<sequence length="173" mass="19171">MSDVASSGETTNVCLMGSFSSELSTTTARHLFANKLSYMHSYSSLGVKTLDALTRVEFCCEPDTAAPADSADVRPCLPELELPLNVRLLQSFADLVRQDTRKWHIELCSDAAAIKLMSHDAPKNLPSTKKKFLLPLHKLGCSQRCRCCRLWGSGIPSTWRRSSSRKIRVKVAV</sequence>
<dbReference type="HOGENOM" id="CLU_1550590_0_0_1"/>